<accession>A0A4S8IGW7</accession>
<dbReference type="Proteomes" id="UP000317650">
    <property type="component" value="Chromosome 9"/>
</dbReference>
<evidence type="ECO:0000313" key="1">
    <source>
        <dbReference type="EMBL" id="THU47501.1"/>
    </source>
</evidence>
<comment type="caution">
    <text evidence="1">The sequence shown here is derived from an EMBL/GenBank/DDBJ whole genome shotgun (WGS) entry which is preliminary data.</text>
</comment>
<organism evidence="1 2">
    <name type="scientific">Musa balbisiana</name>
    <name type="common">Banana</name>
    <dbReference type="NCBI Taxonomy" id="52838"/>
    <lineage>
        <taxon>Eukaryota</taxon>
        <taxon>Viridiplantae</taxon>
        <taxon>Streptophyta</taxon>
        <taxon>Embryophyta</taxon>
        <taxon>Tracheophyta</taxon>
        <taxon>Spermatophyta</taxon>
        <taxon>Magnoliopsida</taxon>
        <taxon>Liliopsida</taxon>
        <taxon>Zingiberales</taxon>
        <taxon>Musaceae</taxon>
        <taxon>Musa</taxon>
    </lineage>
</organism>
<keyword evidence="2" id="KW-1185">Reference proteome</keyword>
<protein>
    <submittedName>
        <fullName evidence="1">Uncharacterized protein</fullName>
    </submittedName>
</protein>
<gene>
    <name evidence="1" type="ORF">C4D60_Mb09t16190</name>
</gene>
<dbReference type="EMBL" id="PYDT01000010">
    <property type="protein sequence ID" value="THU47501.1"/>
    <property type="molecule type" value="Genomic_DNA"/>
</dbReference>
<name>A0A4S8IGW7_MUSBA</name>
<sequence length="129" mass="13966">MRIGAEQSIGRCVAFPGAPTLRRDFSAACDALSPLFPIKPDSPSHHSASLVTPSPLRFVPVSGLGVCHLHGTSVPEKGRCLLYGFLPLSPTPFGPLFSVGSLRIPFAFLGFGVSFRFLLEWRIVLLFEL</sequence>
<reference evidence="1 2" key="1">
    <citation type="journal article" date="2019" name="Nat. Plants">
        <title>Genome sequencing of Musa balbisiana reveals subgenome evolution and function divergence in polyploid bananas.</title>
        <authorList>
            <person name="Yao X."/>
        </authorList>
    </citation>
    <scope>NUCLEOTIDE SEQUENCE [LARGE SCALE GENOMIC DNA]</scope>
    <source>
        <strain evidence="2">cv. DH-PKW</strain>
        <tissue evidence="1">Leaves</tissue>
    </source>
</reference>
<evidence type="ECO:0000313" key="2">
    <source>
        <dbReference type="Proteomes" id="UP000317650"/>
    </source>
</evidence>
<dbReference type="AlphaFoldDB" id="A0A4S8IGW7"/>
<proteinExistence type="predicted"/>